<dbReference type="PROSITE" id="PS51372">
    <property type="entry name" value="PRD_2"/>
    <property type="match status" value="2"/>
</dbReference>
<dbReference type="Pfam" id="PF03123">
    <property type="entry name" value="CAT_RBD"/>
    <property type="match status" value="1"/>
</dbReference>
<dbReference type="Gene3D" id="1.10.1790.10">
    <property type="entry name" value="PRD domain"/>
    <property type="match status" value="2"/>
</dbReference>
<dbReference type="AlphaFoldDB" id="A0AAW8TS10"/>
<reference evidence="3" key="1">
    <citation type="submission" date="2023-03" db="EMBL/GenBank/DDBJ databases">
        <authorList>
            <person name="Shen W."/>
            <person name="Cai J."/>
        </authorList>
    </citation>
    <scope>NUCLEOTIDE SEQUENCE</scope>
    <source>
        <strain evidence="3">B226-2</strain>
    </source>
</reference>
<dbReference type="Proteomes" id="UP001256711">
    <property type="component" value="Unassembled WGS sequence"/>
</dbReference>
<dbReference type="SUPFAM" id="SSF63520">
    <property type="entry name" value="PTS-regulatory domain, PRD"/>
    <property type="match status" value="2"/>
</dbReference>
<dbReference type="SUPFAM" id="SSF50151">
    <property type="entry name" value="SacY-like RNA-binding domain"/>
    <property type="match status" value="1"/>
</dbReference>
<accession>A0AAW8TS10</accession>
<dbReference type="Pfam" id="PF00874">
    <property type="entry name" value="PRD"/>
    <property type="match status" value="2"/>
</dbReference>
<dbReference type="EMBL" id="JARQBJ010000001">
    <property type="protein sequence ID" value="MDT2809088.1"/>
    <property type="molecule type" value="Genomic_DNA"/>
</dbReference>
<organism evidence="3 4">
    <name type="scientific">Enterococcus asini</name>
    <dbReference type="NCBI Taxonomy" id="57732"/>
    <lineage>
        <taxon>Bacteria</taxon>
        <taxon>Bacillati</taxon>
        <taxon>Bacillota</taxon>
        <taxon>Bacilli</taxon>
        <taxon>Lactobacillales</taxon>
        <taxon>Enterococcaceae</taxon>
        <taxon>Enterococcus</taxon>
    </lineage>
</organism>
<feature type="domain" description="PRD" evidence="2">
    <location>
        <begin position="167"/>
        <end position="274"/>
    </location>
</feature>
<dbReference type="InterPro" id="IPR050661">
    <property type="entry name" value="BglG_antiterminators"/>
</dbReference>
<proteinExistence type="predicted"/>
<comment type="caution">
    <text evidence="3">The sequence shown here is derived from an EMBL/GenBank/DDBJ whole genome shotgun (WGS) entry which is preliminary data.</text>
</comment>
<dbReference type="GO" id="GO:0003723">
    <property type="term" value="F:RNA binding"/>
    <property type="evidence" value="ECO:0007669"/>
    <property type="project" value="InterPro"/>
</dbReference>
<dbReference type="InterPro" id="IPR011608">
    <property type="entry name" value="PRD"/>
</dbReference>
<protein>
    <submittedName>
        <fullName evidence="3">PRD domain-containing protein</fullName>
    </submittedName>
</protein>
<evidence type="ECO:0000256" key="1">
    <source>
        <dbReference type="ARBA" id="ARBA00022737"/>
    </source>
</evidence>
<evidence type="ECO:0000313" key="4">
    <source>
        <dbReference type="Proteomes" id="UP001256711"/>
    </source>
</evidence>
<dbReference type="InterPro" id="IPR036650">
    <property type="entry name" value="CAT_RNA-bd_dom_sf"/>
</dbReference>
<dbReference type="PANTHER" id="PTHR30185:SF15">
    <property type="entry name" value="CRYPTIC BETA-GLUCOSIDE BGL OPERON ANTITERMINATOR"/>
    <property type="match status" value="1"/>
</dbReference>
<feature type="domain" description="PRD" evidence="2">
    <location>
        <begin position="61"/>
        <end position="166"/>
    </location>
</feature>
<keyword evidence="1" id="KW-0677">Repeat</keyword>
<dbReference type="PANTHER" id="PTHR30185">
    <property type="entry name" value="CRYPTIC BETA-GLUCOSIDE BGL OPERON ANTITERMINATOR"/>
    <property type="match status" value="1"/>
</dbReference>
<evidence type="ECO:0000259" key="2">
    <source>
        <dbReference type="PROSITE" id="PS51372"/>
    </source>
</evidence>
<dbReference type="InterPro" id="IPR036634">
    <property type="entry name" value="PRD_sf"/>
</dbReference>
<dbReference type="SMART" id="SM01061">
    <property type="entry name" value="CAT_RBD"/>
    <property type="match status" value="1"/>
</dbReference>
<name>A0AAW8TS10_9ENTE</name>
<gene>
    <name evidence="3" type="ORF">P7H43_01095</name>
</gene>
<dbReference type="GO" id="GO:0006355">
    <property type="term" value="P:regulation of DNA-templated transcription"/>
    <property type="evidence" value="ECO:0007669"/>
    <property type="project" value="InterPro"/>
</dbReference>
<evidence type="ECO:0000313" key="3">
    <source>
        <dbReference type="EMBL" id="MDT2809088.1"/>
    </source>
</evidence>
<dbReference type="RefSeq" id="WP_270596354.1">
    <property type="nucleotide sequence ID" value="NZ_CAUGVL010000027.1"/>
</dbReference>
<sequence length="274" mass="31452">MEITRKINNNVALGVDSNGREIVVCGKGIGFPKMPYTLTDMSQVQRTYYDISAHNVEMFNEIPEDILAVATDIVDLARVTLNSELNPNLPITLADHLKFANERIKNNMEIYAPLSFDVESMYAKEYAIGKRALTLMKKKTGISLPASEATSIALHLINAEDRTSDMHLTLMMTKIIQDVIGIIESELAITFKKDSFNYSRFITHLRHLIQRQVRDQQIFSDNSELYSTVRLQYPKVAACVDKIDAYFEEEYHWKYSDEEKLYLIMHINRVCAEN</sequence>
<dbReference type="InterPro" id="IPR004341">
    <property type="entry name" value="CAT_RNA-bd_dom"/>
</dbReference>
<dbReference type="Gene3D" id="2.30.24.10">
    <property type="entry name" value="CAT RNA-binding domain"/>
    <property type="match status" value="1"/>
</dbReference>